<feature type="compositionally biased region" description="Basic and acidic residues" evidence="9">
    <location>
        <begin position="1297"/>
        <end position="1331"/>
    </location>
</feature>
<comment type="subcellular location">
    <subcellularLocation>
        <location evidence="1">Membrane</location>
        <topology evidence="1">Multi-pass membrane protein</topology>
    </subcellularLocation>
</comment>
<feature type="transmembrane region" description="Helical" evidence="10">
    <location>
        <begin position="1048"/>
        <end position="1069"/>
    </location>
</feature>
<evidence type="ECO:0000256" key="4">
    <source>
        <dbReference type="ARBA" id="ARBA00022842"/>
    </source>
</evidence>
<dbReference type="Proteomes" id="UP000002226">
    <property type="component" value="Unassembled WGS sequence"/>
</dbReference>
<feature type="compositionally biased region" description="Basic and acidic residues" evidence="9">
    <location>
        <begin position="553"/>
        <end position="582"/>
    </location>
</feature>
<evidence type="ECO:0000256" key="7">
    <source>
        <dbReference type="ARBA" id="ARBA00023065"/>
    </source>
</evidence>
<feature type="region of interest" description="Disordered" evidence="9">
    <location>
        <begin position="788"/>
        <end position="947"/>
    </location>
</feature>
<feature type="compositionally biased region" description="Basic and acidic residues" evidence="9">
    <location>
        <begin position="531"/>
        <end position="545"/>
    </location>
</feature>
<feature type="compositionally biased region" description="Polar residues" evidence="9">
    <location>
        <begin position="1"/>
        <end position="13"/>
    </location>
</feature>
<dbReference type="GO" id="GO:0015095">
    <property type="term" value="F:magnesium ion transmembrane transporter activity"/>
    <property type="evidence" value="ECO:0007669"/>
    <property type="project" value="TreeGrafter"/>
</dbReference>
<evidence type="ECO:0000256" key="6">
    <source>
        <dbReference type="ARBA" id="ARBA00022989"/>
    </source>
</evidence>
<evidence type="ECO:0000256" key="5">
    <source>
        <dbReference type="ARBA" id="ARBA00022946"/>
    </source>
</evidence>
<dbReference type="OrthoDB" id="333002at2759"/>
<gene>
    <name evidence="11" type="ORF">TGVEG_309240</name>
</gene>
<reference evidence="11" key="1">
    <citation type="submission" date="2007-03" db="EMBL/GenBank/DDBJ databases">
        <authorList>
            <person name="Paulsen I."/>
        </authorList>
    </citation>
    <scope>NUCLEOTIDE SEQUENCE</scope>
    <source>
        <strain evidence="11">VEG</strain>
    </source>
</reference>
<keyword evidence="5" id="KW-0809">Transit peptide</keyword>
<evidence type="ECO:0000256" key="8">
    <source>
        <dbReference type="ARBA" id="ARBA00023136"/>
    </source>
</evidence>
<dbReference type="PANTHER" id="PTHR13890:SF0">
    <property type="entry name" value="MAGNESIUM TRANSPORTER MRS2 HOMOLOG, MITOCHONDRIAL"/>
    <property type="match status" value="1"/>
</dbReference>
<keyword evidence="4" id="KW-0460">Magnesium</keyword>
<dbReference type="PaxDb" id="5811-TGME49_109240"/>
<dbReference type="CDD" id="cd12823">
    <property type="entry name" value="Mrs2_Mfm1p-like"/>
    <property type="match status" value="1"/>
</dbReference>
<dbReference type="Pfam" id="PF22099">
    <property type="entry name" value="MRS2-like"/>
    <property type="match status" value="1"/>
</dbReference>
<evidence type="ECO:0000313" key="12">
    <source>
        <dbReference type="Proteomes" id="UP000002226"/>
    </source>
</evidence>
<feature type="region of interest" description="Disordered" evidence="9">
    <location>
        <begin position="989"/>
        <end position="1016"/>
    </location>
</feature>
<feature type="compositionally biased region" description="Low complexity" evidence="9">
    <location>
        <begin position="25"/>
        <end position="46"/>
    </location>
</feature>
<sequence length="1565" mass="174164">MWWRQSSPENTMSAPEASASHKGPAEAAGLAPTSASAAASSSSSAAGRLSEEHCAHVWDPSATQPSGPSSRPRGAAAGETERDSVEIQGEREGCEGREESPGGATTAALGRNLQAANAHPERREERRELGWGDERHRRSSSERLALFSHSVEDRAGGSACAWSTRARGSQYYNEAMNEIFEARDEERERLRRLSRRRKVSKEELLREEDADALHSRLDEGGRSRRRRADEEAESDGGSREGESFRADAAKSSEGRAGRPRRFSEDRENSDASAVSSRFAPSDEDGRRRRKSHRDANEKASFVQWETEVEDACPADEDLTEDRKTHGWTRKGLPSRRSKSHWLSLRRENASQQMKKDGSESRERQAESESGGGRRRTNSEDDQAASNPAACQRSSKEEGSGGLAVASETRKTREDACEASPSLRAARARADLTLEDASARMQDELFRDAPSSPRASVRRHRDRQLGKRETRFSWTDPARFLSFRRPRLQASPRETAAPSPSASDGEAASVRRGGFSGQREKAKGLESFLSFQRDRADRRAQAEDPRGGTWRNRRPSDDGKRRRDARRREGEALGEGEERKPEPRPFLAVLTAAQTDETPAVAEASSSRSSAGIRASPTDARPSCNSPSLPSMSSATFSSQVREADEANEASERKPLTRTSTAKGRFFDLSVCSAPSPPPRKAPSSDRGCLSALRELLPSLLRPRWRKVDGEDISAVCSTLLPEADVEAVPSRPPSLEVDRVRPALRSHVLIQIQRGSHKILELQVAEVLRQIHHQCAENERMQRELLRREKARRRDARRRRRAEERAARRALEQAQQTADPAEDEGDALGARKERGGSPHAGPPDARRRGASWSSLSSESDTSEDASSDDASGDWTPWSRSDTRRLSFEASDFSSASRPSRPRRRRQVYTASDAERHRREEARGGNRGGEARRGGGGPWNCPWGQETQRHEETRKRRFRGCCGGTHVHPSDICSRHFHCCCGSFSNARRDSWGGAREDKGRRSRGASCCSSSHRSSPAVSTIGRLTYRDCRQAFTDGYPIPSIEVRRHVILVCLPPVTCFVLWNCVYVVMSDELEPDRLISQLSRLSRFYATLMEAEHSRTKGRHRGAKRAERPAGNWPTEGSGTDREEREREEREREEREREEREREEREREERERDDASVCSRSPLSPDLPAKTSVNGSRARAVGDASQRRAREGRTGERQRGQDGKIFSDGSDDMAEAIHVQLPGTQTTSFLEVKKAHQKAPSPRWHRAESGACAVEPIAPEAGGEGPTEGGESSETAVSGSGGGSPSASSSRRAKGDARPRRDGDRWSAKQSDLRRRKSDGEESHEESNGQDGSATPHPLPFEFAALECIFFAAFQQLNSDILYLERKFADTRQKTSKNTEISSILMEGLHSLKEPVAFYQDRVHAFDKAFDELLLNSADLHRMELTKLHRNPDLYGDDPNRDQVNPDLEILLEYFDQEMDQFKVRVRHLKEGIENTERLISLRLSLMRNRLIRWELAAAVVAAGLAIGTCISGLFGMNLENGYEDGKTSSHDVFLAVSGVVTTVALLSILVVVYLIKTTVL</sequence>
<feature type="region of interest" description="Disordered" evidence="9">
    <location>
        <begin position="180"/>
        <end position="424"/>
    </location>
</feature>
<dbReference type="Gene3D" id="1.20.58.340">
    <property type="entry name" value="Magnesium transport protein CorA, transmembrane region"/>
    <property type="match status" value="1"/>
</dbReference>
<protein>
    <submittedName>
        <fullName evidence="11">CorA family Mg2+ transporter protein</fullName>
    </submittedName>
</protein>
<feature type="compositionally biased region" description="Low complexity" evidence="9">
    <location>
        <begin position="599"/>
        <end position="638"/>
    </location>
</feature>
<feature type="compositionally biased region" description="Low complexity" evidence="9">
    <location>
        <begin position="1004"/>
        <end position="1015"/>
    </location>
</feature>
<feature type="compositionally biased region" description="Acidic residues" evidence="9">
    <location>
        <begin position="860"/>
        <end position="871"/>
    </location>
</feature>
<feature type="compositionally biased region" description="Basic residues" evidence="9">
    <location>
        <begin position="325"/>
        <end position="339"/>
    </location>
</feature>
<feature type="compositionally biased region" description="Basic and acidic residues" evidence="9">
    <location>
        <begin position="211"/>
        <end position="222"/>
    </location>
</feature>
<feature type="compositionally biased region" description="Basic and acidic residues" evidence="9">
    <location>
        <begin position="180"/>
        <end position="191"/>
    </location>
</feature>
<accession>A0A125YKA9</accession>
<keyword evidence="12" id="KW-1185">Reference proteome</keyword>
<feature type="compositionally biased region" description="Basic and acidic residues" evidence="9">
    <location>
        <begin position="1189"/>
        <end position="1206"/>
    </location>
</feature>
<evidence type="ECO:0000256" key="2">
    <source>
        <dbReference type="ARBA" id="ARBA00022448"/>
    </source>
</evidence>
<keyword evidence="6 10" id="KW-1133">Transmembrane helix</keyword>
<keyword evidence="3 10" id="KW-0812">Transmembrane</keyword>
<comment type="caution">
    <text evidence="11">The sequence shown here is derived from an EMBL/GenBank/DDBJ whole genome shotgun (WGS) entry which is preliminary data.</text>
</comment>
<feature type="transmembrane region" description="Helical" evidence="10">
    <location>
        <begin position="1500"/>
        <end position="1519"/>
    </location>
</feature>
<feature type="region of interest" description="Disordered" evidence="9">
    <location>
        <begin position="440"/>
        <end position="659"/>
    </location>
</feature>
<organism evidence="11 12">
    <name type="scientific">Toxoplasma gondii (strain ATCC 50861 / VEG)</name>
    <dbReference type="NCBI Taxonomy" id="432359"/>
    <lineage>
        <taxon>Eukaryota</taxon>
        <taxon>Sar</taxon>
        <taxon>Alveolata</taxon>
        <taxon>Apicomplexa</taxon>
        <taxon>Conoidasida</taxon>
        <taxon>Coccidia</taxon>
        <taxon>Eucoccidiorida</taxon>
        <taxon>Eimeriorina</taxon>
        <taxon>Sarcocystidae</taxon>
        <taxon>Toxoplasma</taxon>
    </lineage>
</organism>
<keyword evidence="2" id="KW-0813">Transport</keyword>
<name>A0A125YKA9_TOXGV</name>
<evidence type="ECO:0000256" key="10">
    <source>
        <dbReference type="SAM" id="Phobius"/>
    </source>
</evidence>
<feature type="compositionally biased region" description="Basic and acidic residues" evidence="9">
    <location>
        <begin position="119"/>
        <end position="141"/>
    </location>
</feature>
<keyword evidence="7" id="KW-0406">Ion transport</keyword>
<feature type="compositionally biased region" description="Basic and acidic residues" evidence="9">
    <location>
        <begin position="641"/>
        <end position="654"/>
    </location>
</feature>
<feature type="compositionally biased region" description="Acidic residues" evidence="9">
    <location>
        <begin position="306"/>
        <end position="319"/>
    </location>
</feature>
<dbReference type="eggNOG" id="KOG2662">
    <property type="taxonomic scope" value="Eukaryota"/>
</dbReference>
<evidence type="ECO:0000313" key="11">
    <source>
        <dbReference type="EMBL" id="ESS34752.1"/>
    </source>
</evidence>
<dbReference type="PANTHER" id="PTHR13890">
    <property type="entry name" value="RNA SPLICING PROTEIN MRS2, MITOCHONDRIAL"/>
    <property type="match status" value="1"/>
</dbReference>
<dbReference type="GO" id="GO:0016020">
    <property type="term" value="C:membrane"/>
    <property type="evidence" value="ECO:0007669"/>
    <property type="project" value="UniProtKB-SubCell"/>
</dbReference>
<evidence type="ECO:0000256" key="3">
    <source>
        <dbReference type="ARBA" id="ARBA00022692"/>
    </source>
</evidence>
<proteinExistence type="predicted"/>
<evidence type="ECO:0000256" key="9">
    <source>
        <dbReference type="SAM" id="MobiDB-lite"/>
    </source>
</evidence>
<dbReference type="EMBL" id="AAYL02000051">
    <property type="protein sequence ID" value="ESS34752.1"/>
    <property type="molecule type" value="Genomic_DNA"/>
</dbReference>
<feature type="region of interest" description="Disordered" evidence="9">
    <location>
        <begin position="1"/>
        <end position="143"/>
    </location>
</feature>
<feature type="compositionally biased region" description="Basic residues" evidence="9">
    <location>
        <begin position="789"/>
        <end position="800"/>
    </location>
</feature>
<evidence type="ECO:0000256" key="1">
    <source>
        <dbReference type="ARBA" id="ARBA00004141"/>
    </source>
</evidence>
<keyword evidence="8 10" id="KW-0472">Membrane</keyword>
<feature type="region of interest" description="Disordered" evidence="9">
    <location>
        <begin position="1096"/>
        <end position="1342"/>
    </location>
</feature>
<feature type="compositionally biased region" description="Basic and acidic residues" evidence="9">
    <location>
        <begin position="1123"/>
        <end position="1159"/>
    </location>
</feature>
<feature type="compositionally biased region" description="Basic and acidic residues" evidence="9">
    <location>
        <begin position="236"/>
        <end position="269"/>
    </location>
</feature>
<feature type="compositionally biased region" description="Low complexity" evidence="9">
    <location>
        <begin position="850"/>
        <end position="859"/>
    </location>
</feature>
<feature type="compositionally biased region" description="Basic and acidic residues" evidence="9">
    <location>
        <begin position="989"/>
        <end position="999"/>
    </location>
</feature>
<feature type="compositionally biased region" description="Basic and acidic residues" evidence="9">
    <location>
        <begin position="79"/>
        <end position="100"/>
    </location>
</feature>
<dbReference type="VEuPathDB" id="ToxoDB:TGVEG_309240"/>
<feature type="transmembrane region" description="Helical" evidence="10">
    <location>
        <begin position="1539"/>
        <end position="1560"/>
    </location>
</feature>
<dbReference type="OMA" id="ERKFADT"/>
<dbReference type="InterPro" id="IPR039204">
    <property type="entry name" value="MRS2-like"/>
</dbReference>
<feature type="compositionally biased region" description="Basic and acidic residues" evidence="9">
    <location>
        <begin position="344"/>
        <end position="366"/>
    </location>
</feature>
<feature type="compositionally biased region" description="Basic and acidic residues" evidence="9">
    <location>
        <begin position="912"/>
        <end position="932"/>
    </location>
</feature>
<feature type="compositionally biased region" description="Basic and acidic residues" evidence="9">
    <location>
        <begin position="801"/>
        <end position="811"/>
    </location>
</feature>